<feature type="compositionally biased region" description="Basic residues" evidence="1">
    <location>
        <begin position="107"/>
        <end position="132"/>
    </location>
</feature>
<comment type="caution">
    <text evidence="2">The sequence shown here is derived from an EMBL/GenBank/DDBJ whole genome shotgun (WGS) entry which is preliminary data.</text>
</comment>
<keyword evidence="3" id="KW-1185">Reference proteome</keyword>
<name>A0A8T1X2R3_9STRA</name>
<dbReference type="EMBL" id="JAGDFL010000088">
    <property type="protein sequence ID" value="KAG7398199.1"/>
    <property type="molecule type" value="Genomic_DNA"/>
</dbReference>
<feature type="region of interest" description="Disordered" evidence="1">
    <location>
        <begin position="78"/>
        <end position="238"/>
    </location>
</feature>
<feature type="compositionally biased region" description="Basic residues" evidence="1">
    <location>
        <begin position="83"/>
        <end position="95"/>
    </location>
</feature>
<evidence type="ECO:0000313" key="2">
    <source>
        <dbReference type="EMBL" id="KAG7398199.1"/>
    </source>
</evidence>
<sequence length="238" mass="28219">MVDDNIAAEEIARQIAALRPRVQGSGGVMAYLEKPPGDKRADVNKLFLASTIRGVDSHNRRQEEDKCWTLRRMERKLDESRGRDRRSSRRARSRSRSRDRQRFGENRRRRRSPHRSRSRSPSRRCHRSRSHSRNAVVETRQEEKQEDDDERDYWARKKAEKTRKIWENLDAERVLVENAPEFSPDESDDDDVKPQASTKTLPSPESPEKKHKRHKKHKKHSRKGDKQAKKKQRSRSRS</sequence>
<protein>
    <submittedName>
        <fullName evidence="2">Uncharacterized protein</fullName>
    </submittedName>
</protein>
<feature type="compositionally biased region" description="Basic and acidic residues" evidence="1">
    <location>
        <begin position="96"/>
        <end position="106"/>
    </location>
</feature>
<evidence type="ECO:0000313" key="3">
    <source>
        <dbReference type="Proteomes" id="UP000693981"/>
    </source>
</evidence>
<reference evidence="2" key="1">
    <citation type="submission" date="2021-02" db="EMBL/GenBank/DDBJ databases">
        <authorList>
            <person name="Palmer J.M."/>
        </authorList>
    </citation>
    <scope>NUCLEOTIDE SEQUENCE</scope>
    <source>
        <strain evidence="2">SCRP23</strain>
    </source>
</reference>
<organism evidence="2 3">
    <name type="scientific">Phytophthora boehmeriae</name>
    <dbReference type="NCBI Taxonomy" id="109152"/>
    <lineage>
        <taxon>Eukaryota</taxon>
        <taxon>Sar</taxon>
        <taxon>Stramenopiles</taxon>
        <taxon>Oomycota</taxon>
        <taxon>Peronosporomycetes</taxon>
        <taxon>Peronosporales</taxon>
        <taxon>Peronosporaceae</taxon>
        <taxon>Phytophthora</taxon>
    </lineage>
</organism>
<proteinExistence type="predicted"/>
<dbReference type="OrthoDB" id="76965at2759"/>
<evidence type="ECO:0000256" key="1">
    <source>
        <dbReference type="SAM" id="MobiDB-lite"/>
    </source>
</evidence>
<accession>A0A8T1X2R3</accession>
<gene>
    <name evidence="2" type="ORF">PHYBOEH_011522</name>
</gene>
<feature type="compositionally biased region" description="Basic residues" evidence="1">
    <location>
        <begin position="209"/>
        <end position="238"/>
    </location>
</feature>
<feature type="compositionally biased region" description="Basic and acidic residues" evidence="1">
    <location>
        <begin position="152"/>
        <end position="175"/>
    </location>
</feature>
<dbReference type="AlphaFoldDB" id="A0A8T1X2R3"/>
<dbReference type="Proteomes" id="UP000693981">
    <property type="component" value="Unassembled WGS sequence"/>
</dbReference>